<dbReference type="Gene3D" id="3.40.50.1110">
    <property type="entry name" value="SGNH hydrolase"/>
    <property type="match status" value="1"/>
</dbReference>
<feature type="signal peptide" evidence="2">
    <location>
        <begin position="1"/>
        <end position="32"/>
    </location>
</feature>
<organism evidence="3 4">
    <name type="scientific">Taxus chinensis</name>
    <name type="common">Chinese yew</name>
    <name type="synonym">Taxus wallichiana var. chinensis</name>
    <dbReference type="NCBI Taxonomy" id="29808"/>
    <lineage>
        <taxon>Eukaryota</taxon>
        <taxon>Viridiplantae</taxon>
        <taxon>Streptophyta</taxon>
        <taxon>Embryophyta</taxon>
        <taxon>Tracheophyta</taxon>
        <taxon>Spermatophyta</taxon>
        <taxon>Pinopsida</taxon>
        <taxon>Pinidae</taxon>
        <taxon>Conifers II</taxon>
        <taxon>Cupressales</taxon>
        <taxon>Taxaceae</taxon>
        <taxon>Taxus</taxon>
    </lineage>
</organism>
<keyword evidence="2" id="KW-0732">Signal</keyword>
<evidence type="ECO:0008006" key="5">
    <source>
        <dbReference type="Google" id="ProtNLM"/>
    </source>
</evidence>
<protein>
    <recommendedName>
        <fullName evidence="5">GDSL esterase/lipase</fullName>
    </recommendedName>
</protein>
<dbReference type="PANTHER" id="PTHR45642:SF95">
    <property type="entry name" value="GDSL-LIKE LIPASE_ACYLHYDROLASE FAMILY PROTEIN, EXPRESSED"/>
    <property type="match status" value="1"/>
</dbReference>
<dbReference type="Pfam" id="PF00657">
    <property type="entry name" value="Lipase_GDSL"/>
    <property type="match status" value="1"/>
</dbReference>
<dbReference type="Proteomes" id="UP000824469">
    <property type="component" value="Unassembled WGS sequence"/>
</dbReference>
<accession>A0AA38GUT1</accession>
<sequence>MASLHEREGLKRTSFLIVLVLLLQLHCRGVESVKVPALFVFGDSTVDPGNNNYLSTPFKSNHSPYGRDFINHKPSGRFSNGKLVTDFIAEGLGLKETVPAYLDQALTTRDLITGVSFASASSGYDDLTAQASSALPLRGQLQLFKKYRKRLGEMVGEREASNIIRQGLYLCSTGTNDLTIGMALRARQFGRLEQYQDFLLQAAHKFIQELYSAGARKVAFVGVPAVGCLPVERAAERFIIKKNECADEPNQAAISFNEKLILMVPRLRSLLPQLKLQYVDIYNISSDVVHNPNKY</sequence>
<gene>
    <name evidence="3" type="ORF">KI387_001567</name>
</gene>
<evidence type="ECO:0000256" key="1">
    <source>
        <dbReference type="ARBA" id="ARBA00008668"/>
    </source>
</evidence>
<dbReference type="InterPro" id="IPR001087">
    <property type="entry name" value="GDSL"/>
</dbReference>
<proteinExistence type="inferred from homology"/>
<evidence type="ECO:0000256" key="2">
    <source>
        <dbReference type="SAM" id="SignalP"/>
    </source>
</evidence>
<feature type="chain" id="PRO_5041437259" description="GDSL esterase/lipase" evidence="2">
    <location>
        <begin position="33"/>
        <end position="295"/>
    </location>
</feature>
<dbReference type="AlphaFoldDB" id="A0AA38GUT1"/>
<evidence type="ECO:0000313" key="3">
    <source>
        <dbReference type="EMBL" id="KAH9329459.1"/>
    </source>
</evidence>
<dbReference type="InterPro" id="IPR050592">
    <property type="entry name" value="GDSL_lipolytic_enzyme"/>
</dbReference>
<evidence type="ECO:0000313" key="4">
    <source>
        <dbReference type="Proteomes" id="UP000824469"/>
    </source>
</evidence>
<dbReference type="InterPro" id="IPR035669">
    <property type="entry name" value="SGNH_plant_lipase-like"/>
</dbReference>
<dbReference type="OMA" id="DTSYTMD"/>
<dbReference type="PANTHER" id="PTHR45642">
    <property type="entry name" value="GDSL ESTERASE/LIPASE EXL3"/>
    <property type="match status" value="1"/>
</dbReference>
<name>A0AA38GUT1_TAXCH</name>
<keyword evidence="4" id="KW-1185">Reference proteome</keyword>
<comment type="caution">
    <text evidence="3">The sequence shown here is derived from an EMBL/GenBank/DDBJ whole genome shotgun (WGS) entry which is preliminary data.</text>
</comment>
<dbReference type="InterPro" id="IPR036514">
    <property type="entry name" value="SGNH_hydro_sf"/>
</dbReference>
<reference evidence="3 4" key="1">
    <citation type="journal article" date="2021" name="Nat. Plants">
        <title>The Taxus genome provides insights into paclitaxel biosynthesis.</title>
        <authorList>
            <person name="Xiong X."/>
            <person name="Gou J."/>
            <person name="Liao Q."/>
            <person name="Li Y."/>
            <person name="Zhou Q."/>
            <person name="Bi G."/>
            <person name="Li C."/>
            <person name="Du R."/>
            <person name="Wang X."/>
            <person name="Sun T."/>
            <person name="Guo L."/>
            <person name="Liang H."/>
            <person name="Lu P."/>
            <person name="Wu Y."/>
            <person name="Zhang Z."/>
            <person name="Ro D.K."/>
            <person name="Shang Y."/>
            <person name="Huang S."/>
            <person name="Yan J."/>
        </authorList>
    </citation>
    <scope>NUCLEOTIDE SEQUENCE [LARGE SCALE GENOMIC DNA]</scope>
    <source>
        <strain evidence="3">Ta-2019</strain>
    </source>
</reference>
<dbReference type="GO" id="GO:0016788">
    <property type="term" value="F:hydrolase activity, acting on ester bonds"/>
    <property type="evidence" value="ECO:0007669"/>
    <property type="project" value="InterPro"/>
</dbReference>
<feature type="non-terminal residue" evidence="3">
    <location>
        <position position="295"/>
    </location>
</feature>
<dbReference type="CDD" id="cd01837">
    <property type="entry name" value="SGNH_plant_lipase_like"/>
    <property type="match status" value="1"/>
</dbReference>
<dbReference type="EMBL" id="JAHRHJ020000001">
    <property type="protein sequence ID" value="KAH9329459.1"/>
    <property type="molecule type" value="Genomic_DNA"/>
</dbReference>
<comment type="similarity">
    <text evidence="1">Belongs to the 'GDSL' lipolytic enzyme family.</text>
</comment>